<feature type="transmembrane region" description="Helical" evidence="8">
    <location>
        <begin position="40"/>
        <end position="64"/>
    </location>
</feature>
<dbReference type="eggNOG" id="COG1589">
    <property type="taxonomic scope" value="Bacteria"/>
</dbReference>
<dbReference type="KEGG" id="rca:Rcas_1089"/>
<accession>A7NI88</accession>
<dbReference type="InterPro" id="IPR050487">
    <property type="entry name" value="FtsQ_DivIB"/>
</dbReference>
<keyword evidence="5 8" id="KW-1133">Transmembrane helix</keyword>
<dbReference type="Proteomes" id="UP000000263">
    <property type="component" value="Chromosome"/>
</dbReference>
<dbReference type="AlphaFoldDB" id="A7NI88"/>
<keyword evidence="11" id="KW-1185">Reference proteome</keyword>
<name>A7NI88_ROSCS</name>
<dbReference type="PANTHER" id="PTHR37820">
    <property type="entry name" value="CELL DIVISION PROTEIN DIVIB"/>
    <property type="match status" value="1"/>
</dbReference>
<evidence type="ECO:0000256" key="3">
    <source>
        <dbReference type="ARBA" id="ARBA00022618"/>
    </source>
</evidence>
<dbReference type="Pfam" id="PF03799">
    <property type="entry name" value="FtsQ_DivIB_C"/>
    <property type="match status" value="1"/>
</dbReference>
<dbReference type="InterPro" id="IPR005548">
    <property type="entry name" value="Cell_div_FtsQ/DivIB_C"/>
</dbReference>
<organism evidence="10 11">
    <name type="scientific">Roseiflexus castenholzii (strain DSM 13941 / HLO8)</name>
    <dbReference type="NCBI Taxonomy" id="383372"/>
    <lineage>
        <taxon>Bacteria</taxon>
        <taxon>Bacillati</taxon>
        <taxon>Chloroflexota</taxon>
        <taxon>Chloroflexia</taxon>
        <taxon>Chloroflexales</taxon>
        <taxon>Roseiflexineae</taxon>
        <taxon>Roseiflexaceae</taxon>
        <taxon>Roseiflexus</taxon>
    </lineage>
</organism>
<dbReference type="GO" id="GO:0005886">
    <property type="term" value="C:plasma membrane"/>
    <property type="evidence" value="ECO:0007669"/>
    <property type="project" value="TreeGrafter"/>
</dbReference>
<dbReference type="EMBL" id="CP000804">
    <property type="protein sequence ID" value="ABU57188.1"/>
    <property type="molecule type" value="Genomic_DNA"/>
</dbReference>
<dbReference type="Pfam" id="PF08478">
    <property type="entry name" value="POTRA_1"/>
    <property type="match status" value="1"/>
</dbReference>
<keyword evidence="6 8" id="KW-0472">Membrane</keyword>
<sequence length="275" mass="30646">MRNDLHYNQPNTRARIAARRNRRRNAVSAMPGLRRAIGGWLASGRIASLVLFLASLGGLIAIAVSPQFVVRRVQINGAQILDTADIEEMAGVTGASIWLVQTDNVEARLAQNASIERVEASLILPDILTINLAERQPNVRWQVGDIRYLVDAEGRVLGPDTATFVTDTLIVEDRSGRTIEPNDRIDPDVLLLVRALALRLPNEAGVTPATISWDIEHGVMVTTADGRMIVFGRKERLDEKIEILRFLTIQEPTEYTWLDLRPATPYYRNDTPPQP</sequence>
<comment type="subcellular location">
    <subcellularLocation>
        <location evidence="1">Membrane</location>
    </subcellularLocation>
</comment>
<evidence type="ECO:0000256" key="4">
    <source>
        <dbReference type="ARBA" id="ARBA00022692"/>
    </source>
</evidence>
<proteinExistence type="predicted"/>
<dbReference type="RefSeq" id="WP_012119618.1">
    <property type="nucleotide sequence ID" value="NC_009767.1"/>
</dbReference>
<protein>
    <submittedName>
        <fullName evidence="10">Polypeptide-transport-associated domain protein FtsQ-type</fullName>
    </submittedName>
</protein>
<keyword evidence="7" id="KW-0131">Cell cycle</keyword>
<dbReference type="HOGENOM" id="CLU_1021937_0_0_0"/>
<keyword evidence="3" id="KW-0132">Cell division</keyword>
<dbReference type="Gene3D" id="3.10.20.310">
    <property type="entry name" value="membrane protein fhac"/>
    <property type="match status" value="1"/>
</dbReference>
<feature type="domain" description="POTRA" evidence="9">
    <location>
        <begin position="68"/>
        <end position="135"/>
    </location>
</feature>
<keyword evidence="2" id="KW-1003">Cell membrane</keyword>
<evidence type="ECO:0000313" key="11">
    <source>
        <dbReference type="Proteomes" id="UP000000263"/>
    </source>
</evidence>
<dbReference type="OrthoDB" id="9783091at2"/>
<evidence type="ECO:0000313" key="10">
    <source>
        <dbReference type="EMBL" id="ABU57188.1"/>
    </source>
</evidence>
<evidence type="ECO:0000256" key="7">
    <source>
        <dbReference type="ARBA" id="ARBA00023306"/>
    </source>
</evidence>
<gene>
    <name evidence="10" type="ordered locus">Rcas_1089</name>
</gene>
<dbReference type="PROSITE" id="PS51779">
    <property type="entry name" value="POTRA"/>
    <property type="match status" value="1"/>
</dbReference>
<keyword evidence="4 8" id="KW-0812">Transmembrane</keyword>
<evidence type="ECO:0000259" key="9">
    <source>
        <dbReference type="PROSITE" id="PS51779"/>
    </source>
</evidence>
<dbReference type="GO" id="GO:0051301">
    <property type="term" value="P:cell division"/>
    <property type="evidence" value="ECO:0007669"/>
    <property type="project" value="UniProtKB-KW"/>
</dbReference>
<evidence type="ECO:0000256" key="6">
    <source>
        <dbReference type="ARBA" id="ARBA00023136"/>
    </source>
</evidence>
<evidence type="ECO:0000256" key="2">
    <source>
        <dbReference type="ARBA" id="ARBA00022475"/>
    </source>
</evidence>
<evidence type="ECO:0000256" key="5">
    <source>
        <dbReference type="ARBA" id="ARBA00022989"/>
    </source>
</evidence>
<evidence type="ECO:0000256" key="8">
    <source>
        <dbReference type="SAM" id="Phobius"/>
    </source>
</evidence>
<evidence type="ECO:0000256" key="1">
    <source>
        <dbReference type="ARBA" id="ARBA00004370"/>
    </source>
</evidence>
<dbReference type="InterPro" id="IPR013685">
    <property type="entry name" value="POTRA_FtsQ_type"/>
</dbReference>
<dbReference type="STRING" id="383372.Rcas_1089"/>
<dbReference type="PANTHER" id="PTHR37820:SF1">
    <property type="entry name" value="CELL DIVISION PROTEIN FTSQ"/>
    <property type="match status" value="1"/>
</dbReference>
<reference evidence="10 11" key="1">
    <citation type="submission" date="2007-08" db="EMBL/GenBank/DDBJ databases">
        <title>Complete sequence of Roseiflexus castenholzii DSM 13941.</title>
        <authorList>
            <consortium name="US DOE Joint Genome Institute"/>
            <person name="Copeland A."/>
            <person name="Lucas S."/>
            <person name="Lapidus A."/>
            <person name="Barry K."/>
            <person name="Glavina del Rio T."/>
            <person name="Dalin E."/>
            <person name="Tice H."/>
            <person name="Pitluck S."/>
            <person name="Thompson L.S."/>
            <person name="Brettin T."/>
            <person name="Bruce D."/>
            <person name="Detter J.C."/>
            <person name="Han C."/>
            <person name="Tapia R."/>
            <person name="Schmutz J."/>
            <person name="Larimer F."/>
            <person name="Land M."/>
            <person name="Hauser L."/>
            <person name="Kyrpides N."/>
            <person name="Mikhailova N."/>
            <person name="Bryant D.A."/>
            <person name="Hanada S."/>
            <person name="Tsukatani Y."/>
            <person name="Richardson P."/>
        </authorList>
    </citation>
    <scope>NUCLEOTIDE SEQUENCE [LARGE SCALE GENOMIC DNA]</scope>
    <source>
        <strain evidence="11">DSM 13941 / HLO8</strain>
    </source>
</reference>
<dbReference type="InterPro" id="IPR034746">
    <property type="entry name" value="POTRA"/>
</dbReference>